<name>W9RXL5_9ROSA</name>
<gene>
    <name evidence="1" type="ORF">L484_007714</name>
</gene>
<proteinExistence type="predicted"/>
<sequence length="139" mass="15905">MSDNRTSVINRWFSDRLHSTVERCPIGWSAHGVMEFVCSLVFNHVRLALSYNDMKWYLDVVRTGLELRHIAARISLTACQDRDNNGIFVAMNHSKITTWLAIATKSWLDLDLDQDRVATGRLCNGFATWFVTGRGRITT</sequence>
<evidence type="ECO:0000313" key="2">
    <source>
        <dbReference type="Proteomes" id="UP000030645"/>
    </source>
</evidence>
<keyword evidence="2" id="KW-1185">Reference proteome</keyword>
<protein>
    <submittedName>
        <fullName evidence="1">Uncharacterized protein</fullName>
    </submittedName>
</protein>
<dbReference type="EMBL" id="KE345799">
    <property type="protein sequence ID" value="EXC16668.1"/>
    <property type="molecule type" value="Genomic_DNA"/>
</dbReference>
<organism evidence="1 2">
    <name type="scientific">Morus notabilis</name>
    <dbReference type="NCBI Taxonomy" id="981085"/>
    <lineage>
        <taxon>Eukaryota</taxon>
        <taxon>Viridiplantae</taxon>
        <taxon>Streptophyta</taxon>
        <taxon>Embryophyta</taxon>
        <taxon>Tracheophyta</taxon>
        <taxon>Spermatophyta</taxon>
        <taxon>Magnoliopsida</taxon>
        <taxon>eudicotyledons</taxon>
        <taxon>Gunneridae</taxon>
        <taxon>Pentapetalae</taxon>
        <taxon>rosids</taxon>
        <taxon>fabids</taxon>
        <taxon>Rosales</taxon>
        <taxon>Moraceae</taxon>
        <taxon>Moreae</taxon>
        <taxon>Morus</taxon>
    </lineage>
</organism>
<reference evidence="2" key="1">
    <citation type="submission" date="2013-01" db="EMBL/GenBank/DDBJ databases">
        <title>Draft Genome Sequence of a Mulberry Tree, Morus notabilis C.K. Schneid.</title>
        <authorList>
            <person name="He N."/>
            <person name="Zhao S."/>
        </authorList>
    </citation>
    <scope>NUCLEOTIDE SEQUENCE</scope>
</reference>
<evidence type="ECO:0000313" key="1">
    <source>
        <dbReference type="EMBL" id="EXC16668.1"/>
    </source>
</evidence>
<accession>W9RXL5</accession>
<dbReference type="Proteomes" id="UP000030645">
    <property type="component" value="Unassembled WGS sequence"/>
</dbReference>
<dbReference type="AlphaFoldDB" id="W9RXL5"/>